<dbReference type="EMBL" id="CP014692">
    <property type="protein sequence ID" value="AQS83920.1"/>
    <property type="molecule type" value="Genomic_DNA"/>
</dbReference>
<dbReference type="Proteomes" id="UP000188937">
    <property type="component" value="Chromosome"/>
</dbReference>
<organism evidence="1 2">
    <name type="scientific">Acetobacter aceti</name>
    <dbReference type="NCBI Taxonomy" id="435"/>
    <lineage>
        <taxon>Bacteria</taxon>
        <taxon>Pseudomonadati</taxon>
        <taxon>Pseudomonadota</taxon>
        <taxon>Alphaproteobacteria</taxon>
        <taxon>Acetobacterales</taxon>
        <taxon>Acetobacteraceae</taxon>
        <taxon>Acetobacter</taxon>
        <taxon>Acetobacter subgen. Acetobacter</taxon>
    </lineage>
</organism>
<keyword evidence="2" id="KW-1185">Reference proteome</keyword>
<evidence type="ECO:0000313" key="2">
    <source>
        <dbReference type="Proteomes" id="UP000188937"/>
    </source>
</evidence>
<sequence length="65" mass="7209">MSVIGQGDVAHIGSQGIMRRKMREIPQYAMISRSASGIWKATIMIDGIFSGQRALLEKAWSPDME</sequence>
<protein>
    <submittedName>
        <fullName evidence="1">Uncharacterized protein</fullName>
    </submittedName>
</protein>
<dbReference type="AlphaFoldDB" id="A0A1U9KDP5"/>
<reference evidence="1 2" key="1">
    <citation type="submission" date="2016-03" db="EMBL/GenBank/DDBJ databases">
        <title>Acetic acid bacteria sequencing.</title>
        <authorList>
            <person name="Brandt J."/>
            <person name="Jakob F."/>
            <person name="Vogel R.F."/>
        </authorList>
    </citation>
    <scope>NUCLEOTIDE SEQUENCE [LARGE SCALE GENOMIC DNA]</scope>
    <source>
        <strain evidence="1 2">TMW2.1153</strain>
    </source>
</reference>
<dbReference type="KEGG" id="aace:A0U92_03085"/>
<proteinExistence type="predicted"/>
<evidence type="ECO:0000313" key="1">
    <source>
        <dbReference type="EMBL" id="AQS83920.1"/>
    </source>
</evidence>
<accession>A0A1U9KDP5</accession>
<name>A0A1U9KDP5_ACEAC</name>
<gene>
    <name evidence="1" type="ORF">A0U92_03085</name>
</gene>